<keyword evidence="2" id="KW-1185">Reference proteome</keyword>
<sequence>MGEPELRRRAAQLRRGRVEADEQGDAWAVALHTVALEDVERLGRERGIDLSGEADPSAGVHG</sequence>
<dbReference type="Proteomes" id="UP000608522">
    <property type="component" value="Unassembled WGS sequence"/>
</dbReference>
<evidence type="ECO:0000313" key="1">
    <source>
        <dbReference type="EMBL" id="GHI75971.1"/>
    </source>
</evidence>
<gene>
    <name evidence="1" type="ORF">Sspor_15320</name>
</gene>
<dbReference type="EMBL" id="BNED01000005">
    <property type="protein sequence ID" value="GHI75971.1"/>
    <property type="molecule type" value="Genomic_DNA"/>
</dbReference>
<accession>A0ABQ3T6E5</accession>
<organism evidence="1 2">
    <name type="scientific">Streptomyces spororaveus</name>
    <dbReference type="NCBI Taxonomy" id="284039"/>
    <lineage>
        <taxon>Bacteria</taxon>
        <taxon>Bacillati</taxon>
        <taxon>Actinomycetota</taxon>
        <taxon>Actinomycetes</taxon>
        <taxon>Kitasatosporales</taxon>
        <taxon>Streptomycetaceae</taxon>
        <taxon>Streptomyces</taxon>
    </lineage>
</organism>
<reference evidence="2" key="1">
    <citation type="submission" date="2023-07" db="EMBL/GenBank/DDBJ databases">
        <title>Whole genome shotgun sequence of Streptomyces spororaveus NBRC 15456.</title>
        <authorList>
            <person name="Komaki H."/>
            <person name="Tamura T."/>
        </authorList>
    </citation>
    <scope>NUCLEOTIDE SEQUENCE [LARGE SCALE GENOMIC DNA]</scope>
    <source>
        <strain evidence="2">NBRC 15456</strain>
    </source>
</reference>
<name>A0ABQ3T6E5_9ACTN</name>
<evidence type="ECO:0000313" key="2">
    <source>
        <dbReference type="Proteomes" id="UP000608522"/>
    </source>
</evidence>
<comment type="caution">
    <text evidence="1">The sequence shown here is derived from an EMBL/GenBank/DDBJ whole genome shotgun (WGS) entry which is preliminary data.</text>
</comment>
<proteinExistence type="predicted"/>
<protein>
    <submittedName>
        <fullName evidence="1">Uncharacterized protein</fullName>
    </submittedName>
</protein>